<feature type="region of interest" description="Disordered" evidence="1">
    <location>
        <begin position="96"/>
        <end position="139"/>
    </location>
</feature>
<sequence>MNVPHDASEAGIAAGVKRAFKMVHPDQAGRLWPPCGPLHYASALNSTQPKFVELVQQAQCNWLRCWAIDNGLAAVPCPVAAAAASAQRQRVREDWPPQLPGQAALSQVPSNFRRPPAEYSRASVGQTEGVAAAHLREDG</sequence>
<reference evidence="2" key="1">
    <citation type="submission" date="2023-08" db="EMBL/GenBank/DDBJ databases">
        <authorList>
            <person name="Chen Y."/>
            <person name="Shah S."/>
            <person name="Dougan E. K."/>
            <person name="Thang M."/>
            <person name="Chan C."/>
        </authorList>
    </citation>
    <scope>NUCLEOTIDE SEQUENCE</scope>
</reference>
<name>A0AA36JSW1_9DINO</name>
<dbReference type="AlphaFoldDB" id="A0AA36JSW1"/>
<gene>
    <name evidence="2" type="ORF">EVOR1521_LOCUS31835</name>
</gene>
<organism evidence="2 3">
    <name type="scientific">Effrenium voratum</name>
    <dbReference type="NCBI Taxonomy" id="2562239"/>
    <lineage>
        <taxon>Eukaryota</taxon>
        <taxon>Sar</taxon>
        <taxon>Alveolata</taxon>
        <taxon>Dinophyceae</taxon>
        <taxon>Suessiales</taxon>
        <taxon>Symbiodiniaceae</taxon>
        <taxon>Effrenium</taxon>
    </lineage>
</organism>
<evidence type="ECO:0000313" key="3">
    <source>
        <dbReference type="Proteomes" id="UP001178507"/>
    </source>
</evidence>
<dbReference type="EMBL" id="CAUJNA010003862">
    <property type="protein sequence ID" value="CAJ1411210.1"/>
    <property type="molecule type" value="Genomic_DNA"/>
</dbReference>
<proteinExistence type="predicted"/>
<comment type="caution">
    <text evidence="2">The sequence shown here is derived from an EMBL/GenBank/DDBJ whole genome shotgun (WGS) entry which is preliminary data.</text>
</comment>
<protein>
    <submittedName>
        <fullName evidence="2">Uncharacterized protein</fullName>
    </submittedName>
</protein>
<evidence type="ECO:0000256" key="1">
    <source>
        <dbReference type="SAM" id="MobiDB-lite"/>
    </source>
</evidence>
<keyword evidence="3" id="KW-1185">Reference proteome</keyword>
<dbReference type="Proteomes" id="UP001178507">
    <property type="component" value="Unassembled WGS sequence"/>
</dbReference>
<evidence type="ECO:0000313" key="2">
    <source>
        <dbReference type="EMBL" id="CAJ1411210.1"/>
    </source>
</evidence>
<accession>A0AA36JSW1</accession>